<sequence length="372" mass="43120">MNSAQPLSVHVHQDVSETFLSDMFSVVQSCPLQSPFLSRQWFLSLHAHASNTNSKAAFTFVQFCEHGSTIGFCLVGVQRRWYGDIYYLNQTGIDEFDQMWIEHNDIIATNPDNVLICRAALINTLAAIPRFHRFVVSMGASKHWHTNTISEWSCTEERVAYVDLNAIARNKQDYMDTLSKNSKSSLRRSKNFITKQFGEVTYAIHREKLSSLLSRELAPLHIKQWSDTEHQSGFTNPVFTQFHSRLSESGDERLHFEIMRFDAGDKTLGYLYQFVCDKRVYFYLSAINYDEPNNNYKPGILMHALAIQHYLASGYERYDFLAGAARYKESLSNAHYHMYSLHLVSRRAFHQGLFWANKIIKRVMFYAAKAKR</sequence>
<dbReference type="SUPFAM" id="SSF55729">
    <property type="entry name" value="Acyl-CoA N-acyltransferases (Nat)"/>
    <property type="match status" value="1"/>
</dbReference>
<dbReference type="Pfam" id="PF13480">
    <property type="entry name" value="Acetyltransf_6"/>
    <property type="match status" value="1"/>
</dbReference>
<feature type="domain" description="BioF2-like acetyltransferase" evidence="1">
    <location>
        <begin position="185"/>
        <end position="329"/>
    </location>
</feature>
<accession>A0ABV9LVA8</accession>
<evidence type="ECO:0000259" key="1">
    <source>
        <dbReference type="Pfam" id="PF13480"/>
    </source>
</evidence>
<organism evidence="2 3">
    <name type="scientific">Glaciecola siphonariae</name>
    <dbReference type="NCBI Taxonomy" id="521012"/>
    <lineage>
        <taxon>Bacteria</taxon>
        <taxon>Pseudomonadati</taxon>
        <taxon>Pseudomonadota</taxon>
        <taxon>Gammaproteobacteria</taxon>
        <taxon>Alteromonadales</taxon>
        <taxon>Alteromonadaceae</taxon>
        <taxon>Glaciecola</taxon>
    </lineage>
</organism>
<protein>
    <submittedName>
        <fullName evidence="2">GNAT family N-acetyltransferase</fullName>
    </submittedName>
</protein>
<proteinExistence type="predicted"/>
<dbReference type="Proteomes" id="UP001595897">
    <property type="component" value="Unassembled WGS sequence"/>
</dbReference>
<evidence type="ECO:0000313" key="2">
    <source>
        <dbReference type="EMBL" id="MFC4700134.1"/>
    </source>
</evidence>
<name>A0ABV9LVA8_9ALTE</name>
<reference evidence="3" key="1">
    <citation type="journal article" date="2019" name="Int. J. Syst. Evol. Microbiol.">
        <title>The Global Catalogue of Microorganisms (GCM) 10K type strain sequencing project: providing services to taxonomists for standard genome sequencing and annotation.</title>
        <authorList>
            <consortium name="The Broad Institute Genomics Platform"/>
            <consortium name="The Broad Institute Genome Sequencing Center for Infectious Disease"/>
            <person name="Wu L."/>
            <person name="Ma J."/>
        </authorList>
    </citation>
    <scope>NUCLEOTIDE SEQUENCE [LARGE SCALE GENOMIC DNA]</scope>
    <source>
        <strain evidence="3">KACC 12507</strain>
    </source>
</reference>
<dbReference type="RefSeq" id="WP_382407292.1">
    <property type="nucleotide sequence ID" value="NZ_JBHSGU010000002.1"/>
</dbReference>
<dbReference type="Gene3D" id="3.40.630.30">
    <property type="match status" value="1"/>
</dbReference>
<dbReference type="InterPro" id="IPR038740">
    <property type="entry name" value="BioF2-like_GNAT_dom"/>
</dbReference>
<evidence type="ECO:0000313" key="3">
    <source>
        <dbReference type="Proteomes" id="UP001595897"/>
    </source>
</evidence>
<dbReference type="EMBL" id="JBHSGU010000002">
    <property type="protein sequence ID" value="MFC4700134.1"/>
    <property type="molecule type" value="Genomic_DNA"/>
</dbReference>
<keyword evidence="3" id="KW-1185">Reference proteome</keyword>
<gene>
    <name evidence="2" type="ORF">ACFO4O_08210</name>
</gene>
<comment type="caution">
    <text evidence="2">The sequence shown here is derived from an EMBL/GenBank/DDBJ whole genome shotgun (WGS) entry which is preliminary data.</text>
</comment>
<dbReference type="InterPro" id="IPR016181">
    <property type="entry name" value="Acyl_CoA_acyltransferase"/>
</dbReference>